<keyword evidence="3 7" id="KW-0808">Transferase</keyword>
<dbReference type="InterPro" id="IPR001537">
    <property type="entry name" value="SpoU_MeTrfase"/>
</dbReference>
<organism evidence="9 10">
    <name type="scientific">Butyricimonas faecalis</name>
    <dbReference type="NCBI Taxonomy" id="2093856"/>
    <lineage>
        <taxon>Bacteria</taxon>
        <taxon>Pseudomonadati</taxon>
        <taxon>Bacteroidota</taxon>
        <taxon>Bacteroidia</taxon>
        <taxon>Bacteroidales</taxon>
        <taxon>Odoribacteraceae</taxon>
        <taxon>Butyricimonas</taxon>
    </lineage>
</organism>
<dbReference type="Pfam" id="PF00588">
    <property type="entry name" value="SpoU_methylase"/>
    <property type="match status" value="1"/>
</dbReference>
<protein>
    <recommendedName>
        <fullName evidence="7">tRNA (guanosine(18)-2'-O)-methyltransferase</fullName>
        <ecNumber evidence="7">2.1.1.34</ecNumber>
    </recommendedName>
    <alternativeName>
        <fullName evidence="7">tRNA [Gm18] methyltransferase</fullName>
    </alternativeName>
</protein>
<comment type="similarity">
    <text evidence="7">Belongs to the class IV-like SAM-binding methyltransferase superfamily. RNA methyltransferase TrmH family.</text>
</comment>
<dbReference type="EMBL" id="CP032819">
    <property type="protein sequence ID" value="AZS28680.1"/>
    <property type="molecule type" value="Genomic_DNA"/>
</dbReference>
<keyword evidence="5 7" id="KW-0819">tRNA processing</keyword>
<keyword evidence="6 7" id="KW-0694">RNA-binding</keyword>
<dbReference type="OrthoDB" id="9794400at2"/>
<keyword evidence="1 7" id="KW-0820">tRNA-binding</keyword>
<feature type="binding site" evidence="7">
    <location>
        <position position="158"/>
    </location>
    <ligand>
        <name>S-adenosyl-L-methionine</name>
        <dbReference type="ChEBI" id="CHEBI:59789"/>
    </ligand>
</feature>
<comment type="function">
    <text evidence="7">Catalyzes the 2'-O methylation of guanosine at position 18 in tRNA.</text>
</comment>
<dbReference type="AlphaFoldDB" id="A0A3S9VQ79"/>
<gene>
    <name evidence="7" type="primary">trmH</name>
    <name evidence="9" type="ORF">D8S85_03340</name>
</gene>
<dbReference type="InterPro" id="IPR029026">
    <property type="entry name" value="tRNA_m1G_MTases_N"/>
</dbReference>
<keyword evidence="10" id="KW-1185">Reference proteome</keyword>
<dbReference type="KEGG" id="buy:D8S85_03340"/>
<feature type="binding site" evidence="7">
    <location>
        <position position="114"/>
    </location>
    <ligand>
        <name>S-adenosyl-L-methionine</name>
        <dbReference type="ChEBI" id="CHEBI:59789"/>
    </ligand>
</feature>
<dbReference type="Gene3D" id="3.40.1280.10">
    <property type="match status" value="1"/>
</dbReference>
<evidence type="ECO:0000256" key="6">
    <source>
        <dbReference type="ARBA" id="ARBA00022884"/>
    </source>
</evidence>
<dbReference type="RefSeq" id="WP_106624859.1">
    <property type="nucleotide sequence ID" value="NZ_CP032819.1"/>
</dbReference>
<dbReference type="GO" id="GO:0000049">
    <property type="term" value="F:tRNA binding"/>
    <property type="evidence" value="ECO:0007669"/>
    <property type="project" value="UniProtKB-UniRule"/>
</dbReference>
<keyword evidence="2 7" id="KW-0489">Methyltransferase</keyword>
<evidence type="ECO:0000256" key="5">
    <source>
        <dbReference type="ARBA" id="ARBA00022694"/>
    </source>
</evidence>
<keyword evidence="4 7" id="KW-0949">S-adenosyl-L-methionine</keyword>
<dbReference type="InterPro" id="IPR033671">
    <property type="entry name" value="TrmH"/>
</dbReference>
<dbReference type="PANTHER" id="PTHR43453">
    <property type="entry name" value="RRNA METHYLASE-LIKE"/>
    <property type="match status" value="1"/>
</dbReference>
<evidence type="ECO:0000256" key="1">
    <source>
        <dbReference type="ARBA" id="ARBA00022555"/>
    </source>
</evidence>
<dbReference type="CDD" id="cd18092">
    <property type="entry name" value="SpoU-like_TrmH"/>
    <property type="match status" value="1"/>
</dbReference>
<feature type="domain" description="tRNA/rRNA methyltransferase SpoU type" evidence="8">
    <location>
        <begin position="35"/>
        <end position="178"/>
    </location>
</feature>
<evidence type="ECO:0000259" key="8">
    <source>
        <dbReference type="Pfam" id="PF00588"/>
    </source>
</evidence>
<evidence type="ECO:0000256" key="2">
    <source>
        <dbReference type="ARBA" id="ARBA00022603"/>
    </source>
</evidence>
<evidence type="ECO:0000256" key="4">
    <source>
        <dbReference type="ARBA" id="ARBA00022691"/>
    </source>
</evidence>
<dbReference type="Proteomes" id="UP000270673">
    <property type="component" value="Chromosome"/>
</dbReference>
<accession>A0A3S9VQ79</accession>
<dbReference type="GO" id="GO:0002938">
    <property type="term" value="P:tRNA guanine ribose methylation"/>
    <property type="evidence" value="ECO:0007669"/>
    <property type="project" value="UniProtKB-UniRule"/>
</dbReference>
<dbReference type="HAMAP" id="MF_02060">
    <property type="entry name" value="tRNA_methyltr_TrmH"/>
    <property type="match status" value="1"/>
</dbReference>
<comment type="caution">
    <text evidence="7">Lacks conserved residue(s) required for the propagation of feature annotation.</text>
</comment>
<reference evidence="9 10" key="1">
    <citation type="submission" date="2018-10" db="EMBL/GenBank/DDBJ databases">
        <title>Butyricimonas faecalis sp. nov., isolated from human faeces and emended description of the genus Butyricimonas.</title>
        <authorList>
            <person name="Le Roy T."/>
            <person name="Van der Smissen P."/>
            <person name="Paquot A."/>
            <person name="Delzenne N."/>
            <person name="Muccioli G."/>
            <person name="Collet J.-F."/>
            <person name="Cani P.D."/>
        </authorList>
    </citation>
    <scope>NUCLEOTIDE SEQUENCE [LARGE SCALE GENOMIC DNA]</scope>
    <source>
        <strain evidence="9 10">H184</strain>
    </source>
</reference>
<dbReference type="PANTHER" id="PTHR43453:SF1">
    <property type="entry name" value="TRNA_RRNA METHYLTRANSFERASE SPOU TYPE DOMAIN-CONTAINING PROTEIN"/>
    <property type="match status" value="1"/>
</dbReference>
<name>A0A3S9VQ79_9BACT</name>
<comment type="catalytic activity">
    <reaction evidence="7">
        <text>guanosine(18) in tRNA + S-adenosyl-L-methionine = 2'-O-methylguanosine(18) in tRNA + S-adenosyl-L-homocysteine + H(+)</text>
        <dbReference type="Rhea" id="RHEA:20077"/>
        <dbReference type="Rhea" id="RHEA-COMP:10190"/>
        <dbReference type="Rhea" id="RHEA-COMP:10192"/>
        <dbReference type="ChEBI" id="CHEBI:15378"/>
        <dbReference type="ChEBI" id="CHEBI:57856"/>
        <dbReference type="ChEBI" id="CHEBI:59789"/>
        <dbReference type="ChEBI" id="CHEBI:74269"/>
        <dbReference type="ChEBI" id="CHEBI:74445"/>
        <dbReference type="EC" id="2.1.1.34"/>
    </reaction>
</comment>
<proteinExistence type="inferred from homology"/>
<evidence type="ECO:0000256" key="3">
    <source>
        <dbReference type="ARBA" id="ARBA00022679"/>
    </source>
</evidence>
<dbReference type="InterPro" id="IPR029028">
    <property type="entry name" value="Alpha/beta_knot_MTases"/>
</dbReference>
<dbReference type="SUPFAM" id="SSF75217">
    <property type="entry name" value="alpha/beta knot"/>
    <property type="match status" value="1"/>
</dbReference>
<sequence>MHTVKEQVEYLSEFVTDYKNDLFRRLIAERTSYVTMVLEDFYQQHNCSAVLRSCDCFGIQNVHVIENTNTFKDNSEISMGAADWLTVHRHRKRENNTEETIDMLKSQGYRIVATTPHERDTFIDDIDLHKGKMAFFMGTELTGLSDDVLSRADEFVKVPMYGFTESYNVSVCAALLMYSVVQRLRQTDINWHLSEEERYQVLFAWYKRSIKASAQILERFNHNE</sequence>
<dbReference type="GO" id="GO:0141100">
    <property type="term" value="F:tRNA (guanine(18)-2'-O)-methyltransferase activity"/>
    <property type="evidence" value="ECO:0007669"/>
    <property type="project" value="UniProtKB-UniRule"/>
</dbReference>
<dbReference type="EC" id="2.1.1.34" evidence="7"/>
<evidence type="ECO:0000256" key="7">
    <source>
        <dbReference type="HAMAP-Rule" id="MF_02060"/>
    </source>
</evidence>
<evidence type="ECO:0000313" key="9">
    <source>
        <dbReference type="EMBL" id="AZS28680.1"/>
    </source>
</evidence>
<evidence type="ECO:0000313" key="10">
    <source>
        <dbReference type="Proteomes" id="UP000270673"/>
    </source>
</evidence>